<dbReference type="SUPFAM" id="SSF50978">
    <property type="entry name" value="WD40 repeat-like"/>
    <property type="match status" value="1"/>
</dbReference>
<evidence type="ECO:0000256" key="3">
    <source>
        <dbReference type="ARBA" id="ARBA00022574"/>
    </source>
</evidence>
<comment type="similarity">
    <text evidence="1">Belongs to the triosephosphate isomerase family.</text>
</comment>
<dbReference type="GO" id="GO:1990757">
    <property type="term" value="F:ubiquitin ligase activator activity"/>
    <property type="evidence" value="ECO:0007669"/>
    <property type="project" value="TreeGrafter"/>
</dbReference>
<dbReference type="SUPFAM" id="SSF51351">
    <property type="entry name" value="Triosephosphate isomerase (TIM)"/>
    <property type="match status" value="1"/>
</dbReference>
<dbReference type="InterPro" id="IPR015943">
    <property type="entry name" value="WD40/YVTN_repeat-like_dom_sf"/>
</dbReference>
<dbReference type="GO" id="GO:1905786">
    <property type="term" value="P:positive regulation of anaphase-promoting complex-dependent catabolic process"/>
    <property type="evidence" value="ECO:0007669"/>
    <property type="project" value="TreeGrafter"/>
</dbReference>
<dbReference type="InterPro" id="IPR020861">
    <property type="entry name" value="Triosephosphate_isomerase_AS"/>
</dbReference>
<dbReference type="Gene3D" id="2.130.10.10">
    <property type="entry name" value="YVTN repeat-like/Quinoprotein amine dehydrogenase"/>
    <property type="match status" value="2"/>
</dbReference>
<dbReference type="GO" id="GO:0010997">
    <property type="term" value="F:anaphase-promoting complex binding"/>
    <property type="evidence" value="ECO:0007669"/>
    <property type="project" value="InterPro"/>
</dbReference>
<dbReference type="SMART" id="SM00320">
    <property type="entry name" value="WD40"/>
    <property type="match status" value="4"/>
</dbReference>
<protein>
    <submittedName>
        <fullName evidence="8">Uncharacterized protein</fullName>
    </submittedName>
</protein>
<comment type="subunit">
    <text evidence="2">Homodimer.</text>
</comment>
<organism evidence="8">
    <name type="scientific">Ananas comosus var. bracteatus</name>
    <name type="common">red pineapple</name>
    <dbReference type="NCBI Taxonomy" id="296719"/>
    <lineage>
        <taxon>Eukaryota</taxon>
        <taxon>Viridiplantae</taxon>
        <taxon>Streptophyta</taxon>
        <taxon>Embryophyta</taxon>
        <taxon>Tracheophyta</taxon>
        <taxon>Spermatophyta</taxon>
        <taxon>Magnoliopsida</taxon>
        <taxon>Liliopsida</taxon>
        <taxon>Poales</taxon>
        <taxon>Bromeliaceae</taxon>
        <taxon>Bromelioideae</taxon>
        <taxon>Ananas</taxon>
    </lineage>
</organism>
<accession>A0A6V7PKX0</accession>
<dbReference type="InterPro" id="IPR001680">
    <property type="entry name" value="WD40_rpt"/>
</dbReference>
<proteinExistence type="inferred from homology"/>
<dbReference type="InterPro" id="IPR033010">
    <property type="entry name" value="Cdc20/Fizzy"/>
</dbReference>
<evidence type="ECO:0000256" key="6">
    <source>
        <dbReference type="ARBA" id="ARBA00024331"/>
    </source>
</evidence>
<dbReference type="PANTHER" id="PTHR19918">
    <property type="entry name" value="CELL DIVISION CYCLE 20 CDC20 FIZZY -RELATED"/>
    <property type="match status" value="1"/>
</dbReference>
<dbReference type="EMBL" id="LR862149">
    <property type="protein sequence ID" value="CAD1831467.1"/>
    <property type="molecule type" value="Genomic_DNA"/>
</dbReference>
<dbReference type="PROSITE" id="PS50082">
    <property type="entry name" value="WD_REPEATS_2"/>
    <property type="match status" value="2"/>
</dbReference>
<name>A0A6V7PKX0_ANACO</name>
<keyword evidence="5" id="KW-0413">Isomerase</keyword>
<evidence type="ECO:0000256" key="7">
    <source>
        <dbReference type="PROSITE-ProRule" id="PRU00221"/>
    </source>
</evidence>
<feature type="repeat" description="WD" evidence="7">
    <location>
        <begin position="233"/>
        <end position="261"/>
    </location>
</feature>
<dbReference type="CDD" id="cd00311">
    <property type="entry name" value="TIM"/>
    <property type="match status" value="1"/>
</dbReference>
<keyword evidence="3 7" id="KW-0853">WD repeat</keyword>
<evidence type="ECO:0000256" key="4">
    <source>
        <dbReference type="ARBA" id="ARBA00022737"/>
    </source>
</evidence>
<reference evidence="8" key="1">
    <citation type="submission" date="2020-07" db="EMBL/GenBank/DDBJ databases">
        <authorList>
            <person name="Lin J."/>
        </authorList>
    </citation>
    <scope>NUCLEOTIDE SEQUENCE</scope>
</reference>
<dbReference type="PROSITE" id="PS50294">
    <property type="entry name" value="WD_REPEATS_REGION"/>
    <property type="match status" value="1"/>
</dbReference>
<evidence type="ECO:0000256" key="2">
    <source>
        <dbReference type="ARBA" id="ARBA00011738"/>
    </source>
</evidence>
<evidence type="ECO:0000256" key="5">
    <source>
        <dbReference type="ARBA" id="ARBA00023235"/>
    </source>
</evidence>
<dbReference type="InterPro" id="IPR036322">
    <property type="entry name" value="WD40_repeat_dom_sf"/>
</dbReference>
<dbReference type="PANTHER" id="PTHR19918:SF43">
    <property type="entry name" value="CELL DIVISION CYCLE 20.2, COFACTOR OF APC COMPLEX-LIKE ISOFORM X2"/>
    <property type="match status" value="1"/>
</dbReference>
<keyword evidence="4" id="KW-0677">Repeat</keyword>
<dbReference type="AlphaFoldDB" id="A0A6V7PKX0"/>
<dbReference type="GO" id="GO:0031145">
    <property type="term" value="P:anaphase-promoting complex-dependent catabolic process"/>
    <property type="evidence" value="ECO:0007669"/>
    <property type="project" value="TreeGrafter"/>
</dbReference>
<evidence type="ECO:0000313" key="8">
    <source>
        <dbReference type="EMBL" id="CAD1831467.1"/>
    </source>
</evidence>
<dbReference type="GO" id="GO:0004807">
    <property type="term" value="F:triose-phosphate isomerase activity"/>
    <property type="evidence" value="ECO:0007669"/>
    <property type="project" value="InterPro"/>
</dbReference>
<dbReference type="Pfam" id="PF00121">
    <property type="entry name" value="TIM"/>
    <property type="match status" value="2"/>
</dbReference>
<comment type="pathway">
    <text evidence="6">Carbohydrate biosynthesis.</text>
</comment>
<evidence type="ECO:0000256" key="1">
    <source>
        <dbReference type="ARBA" id="ARBA00007422"/>
    </source>
</evidence>
<dbReference type="InterPro" id="IPR035990">
    <property type="entry name" value="TIM_sf"/>
</dbReference>
<dbReference type="Gene3D" id="3.20.20.70">
    <property type="entry name" value="Aldolase class I"/>
    <property type="match status" value="2"/>
</dbReference>
<dbReference type="PROSITE" id="PS00171">
    <property type="entry name" value="TIM_1"/>
    <property type="match status" value="1"/>
</dbReference>
<gene>
    <name evidence="8" type="ORF">CB5_LOCUS14678</name>
</gene>
<dbReference type="Pfam" id="PF00400">
    <property type="entry name" value="WD40"/>
    <property type="match status" value="2"/>
</dbReference>
<dbReference type="GO" id="GO:0005680">
    <property type="term" value="C:anaphase-promoting complex"/>
    <property type="evidence" value="ECO:0007669"/>
    <property type="project" value="TreeGrafter"/>
</dbReference>
<dbReference type="InterPro" id="IPR013785">
    <property type="entry name" value="Aldolase_TIM"/>
</dbReference>
<sequence length="623" mass="70231">MGDRFIPTRSLMDLDRARSSLLEWRTKKLAERSSVLTPKEVYRRMLEENLTLDSEGRPFRMLPFWSPSTRNSRRSLLVDEMMQEERDLARYFRPIRHVPSSADKILEAPGLIDAYYLNIMDWGKENILAVAMGPSVYLWKADTGEVQLLLSADEEENYPTSVSWCDDGKKLAIGYATSQIELWDALTFQQNVRRAQEKSRSLSWNRHILTSGSRDCSIINHDVRSHRKPVSLFRGHSNEVCGLRWSEGGRQLASGGNDNLVWKCTASIETSSQAKFILPFRAIVCALEWNRHQKEILSAHGYDQNQLTLWSYPSMSRIADLKGHTSRVLHLSQSPDGTTVVSAAADESICFWKVFEPPCNSSRAANDGSDSILSLNRMHIRMRIRRLHCMVTSDCFYCRFYYISHHFHIVLSMFTLWNLNGTKDSISKLISDLNGATLENDVDVVVAPPFVYIDQVKSSLTDRVEIPAQNAWVGKGGAFSGEISAEQLIDVGCKWLFWVILSAGILLNLKVIACIGEKLEEREAGNTFEISFQQLKAFADSISSWTDVVIAYEPVWAIGTGKVATPLQAQEVHVAVCDWLKKNISPEVASATRIIYGGSVNGSNCAELAKQKILMHFLSEGPH</sequence>
<dbReference type="InterPro" id="IPR000652">
    <property type="entry name" value="Triosephosphate_isomerase"/>
</dbReference>
<dbReference type="PROSITE" id="PS51440">
    <property type="entry name" value="TIM_2"/>
    <property type="match status" value="1"/>
</dbReference>
<dbReference type="NCBIfam" id="TIGR00419">
    <property type="entry name" value="tim"/>
    <property type="match status" value="1"/>
</dbReference>
<feature type="repeat" description="WD" evidence="7">
    <location>
        <begin position="321"/>
        <end position="354"/>
    </location>
</feature>